<dbReference type="Proteomes" id="UP001516464">
    <property type="component" value="Unassembled WGS sequence"/>
</dbReference>
<gene>
    <name evidence="2" type="primary">bdp1</name>
    <name evidence="2" type="ORF">TCON_1986</name>
</gene>
<dbReference type="PANTHER" id="PTHR22929">
    <property type="entry name" value="RNA POLYMERASE III TRANSCRIPTION INITIATION FACTOR B"/>
    <property type="match status" value="1"/>
</dbReference>
<dbReference type="PANTHER" id="PTHR22929:SF0">
    <property type="entry name" value="TRANSCRIPTION FACTOR TFIIIB COMPONENT B'' HOMOLOG"/>
    <property type="match status" value="1"/>
</dbReference>
<dbReference type="Pfam" id="PF15963">
    <property type="entry name" value="Myb_DNA-bind_7"/>
    <property type="match status" value="1"/>
</dbReference>
<dbReference type="EMBL" id="SBIQ01000178">
    <property type="protein sequence ID" value="KAF7682799.1"/>
    <property type="molecule type" value="Genomic_DNA"/>
</dbReference>
<protein>
    <submittedName>
        <fullName evidence="2">Transcription factor TFIIIB component B</fullName>
    </submittedName>
</protein>
<dbReference type="SMART" id="SM00717">
    <property type="entry name" value="SANT"/>
    <property type="match status" value="1"/>
</dbReference>
<comment type="caution">
    <text evidence="2">The sequence shown here is derived from an EMBL/GenBank/DDBJ whole genome shotgun (WGS) entry which is preliminary data.</text>
</comment>
<organism evidence="2 3">
    <name type="scientific">Astathelohania contejeani</name>
    <dbReference type="NCBI Taxonomy" id="164912"/>
    <lineage>
        <taxon>Eukaryota</taxon>
        <taxon>Fungi</taxon>
        <taxon>Fungi incertae sedis</taxon>
        <taxon>Microsporidia</taxon>
        <taxon>Astathelohaniidae</taxon>
        <taxon>Astathelohania</taxon>
    </lineage>
</organism>
<dbReference type="InterPro" id="IPR039467">
    <property type="entry name" value="TFIIIB_B''_Myb"/>
</dbReference>
<dbReference type="SUPFAM" id="SSF46689">
    <property type="entry name" value="Homeodomain-like"/>
    <property type="match status" value="1"/>
</dbReference>
<dbReference type="Gene3D" id="1.10.10.60">
    <property type="entry name" value="Homeodomain-like"/>
    <property type="match status" value="1"/>
</dbReference>
<accession>A0ABQ7HXD8</accession>
<name>A0ABQ7HXD8_9MICR</name>
<dbReference type="InterPro" id="IPR001005">
    <property type="entry name" value="SANT/Myb"/>
</dbReference>
<evidence type="ECO:0000313" key="2">
    <source>
        <dbReference type="EMBL" id="KAF7682799.1"/>
    </source>
</evidence>
<dbReference type="InterPro" id="IPR009057">
    <property type="entry name" value="Homeodomain-like_sf"/>
</dbReference>
<evidence type="ECO:0000313" key="3">
    <source>
        <dbReference type="Proteomes" id="UP001516464"/>
    </source>
</evidence>
<proteinExistence type="predicted"/>
<evidence type="ECO:0000259" key="1">
    <source>
        <dbReference type="SMART" id="SM00717"/>
    </source>
</evidence>
<reference evidence="2 3" key="1">
    <citation type="submission" date="2019-01" db="EMBL/GenBank/DDBJ databases">
        <title>Genomes sequencing and comparative genomics of infectious freshwater microsporidia, Cucumispora dikerogammari and Thelohania contejeani.</title>
        <authorList>
            <person name="Cormier A."/>
            <person name="Giraud I."/>
            <person name="Wattier R."/>
            <person name="Teixeira M."/>
            <person name="Grandjean F."/>
            <person name="Rigaud T."/>
            <person name="Cordaux R."/>
        </authorList>
    </citation>
    <scope>NUCLEOTIDE SEQUENCE [LARGE SCALE GENOMIC DNA]</scope>
    <source>
        <strain evidence="2">T1</strain>
        <tissue evidence="2">Spores</tissue>
    </source>
</reference>
<sequence length="166" mass="19923">MDDLKLSHFLNNSNYKIERKKKPKKKVMVTIDTEKKDDMLMIKDDKIVLDETKLYLKKDRVTNMEIFDEEDQIVTSMTYKKKVANKKWSALETEMFYKGLEICGTEFSLLEGLLIGKTRKQIKNKFLREEKINKEKIDQILKSQRKFNIEEYNRLKNELANRMKCK</sequence>
<keyword evidence="3" id="KW-1185">Reference proteome</keyword>
<feature type="domain" description="Myb-like" evidence="1">
    <location>
        <begin position="84"/>
        <end position="132"/>
    </location>
</feature>